<sequence>MASNNQKKNWRWRPRNKTKLDYAMCHQVKIKEHKIDIVVKEL</sequence>
<evidence type="ECO:0000313" key="1">
    <source>
        <dbReference type="EMBL" id="OMP01304.1"/>
    </source>
</evidence>
<accession>A0A1R3K2J6</accession>
<organism evidence="1 2">
    <name type="scientific">Corchorus olitorius</name>
    <dbReference type="NCBI Taxonomy" id="93759"/>
    <lineage>
        <taxon>Eukaryota</taxon>
        <taxon>Viridiplantae</taxon>
        <taxon>Streptophyta</taxon>
        <taxon>Embryophyta</taxon>
        <taxon>Tracheophyta</taxon>
        <taxon>Spermatophyta</taxon>
        <taxon>Magnoliopsida</taxon>
        <taxon>eudicotyledons</taxon>
        <taxon>Gunneridae</taxon>
        <taxon>Pentapetalae</taxon>
        <taxon>rosids</taxon>
        <taxon>malvids</taxon>
        <taxon>Malvales</taxon>
        <taxon>Malvaceae</taxon>
        <taxon>Grewioideae</taxon>
        <taxon>Apeibeae</taxon>
        <taxon>Corchorus</taxon>
    </lineage>
</organism>
<comment type="caution">
    <text evidence="1">The sequence shown here is derived from an EMBL/GenBank/DDBJ whole genome shotgun (WGS) entry which is preliminary data.</text>
</comment>
<name>A0A1R3K2J6_9ROSI</name>
<dbReference type="Proteomes" id="UP000187203">
    <property type="component" value="Unassembled WGS sequence"/>
</dbReference>
<dbReference type="AlphaFoldDB" id="A0A1R3K2J6"/>
<keyword evidence="2" id="KW-1185">Reference proteome</keyword>
<evidence type="ECO:0000313" key="2">
    <source>
        <dbReference type="Proteomes" id="UP000187203"/>
    </source>
</evidence>
<gene>
    <name evidence="1" type="ORF">COLO4_11987</name>
</gene>
<dbReference type="EMBL" id="AWUE01014792">
    <property type="protein sequence ID" value="OMP01304.1"/>
    <property type="molecule type" value="Genomic_DNA"/>
</dbReference>
<proteinExistence type="predicted"/>
<protein>
    <submittedName>
        <fullName evidence="1">Uncharacterized protein</fullName>
    </submittedName>
</protein>
<reference evidence="2" key="1">
    <citation type="submission" date="2013-09" db="EMBL/GenBank/DDBJ databases">
        <title>Corchorus olitorius genome sequencing.</title>
        <authorList>
            <person name="Alam M."/>
            <person name="Haque M.S."/>
            <person name="Islam M.S."/>
            <person name="Emdad E.M."/>
            <person name="Islam M.M."/>
            <person name="Ahmed B."/>
            <person name="Halim A."/>
            <person name="Hossen Q.M.M."/>
            <person name="Hossain M.Z."/>
            <person name="Ahmed R."/>
            <person name="Khan M.M."/>
            <person name="Islam R."/>
            <person name="Rashid M.M."/>
            <person name="Khan S.A."/>
            <person name="Rahman M.S."/>
            <person name="Alam M."/>
            <person name="Yahiya A.S."/>
            <person name="Khan M.S."/>
            <person name="Azam M.S."/>
            <person name="Haque T."/>
            <person name="Lashkar M.Z.H."/>
            <person name="Akhand A.I."/>
            <person name="Morshed G."/>
            <person name="Roy S."/>
            <person name="Uddin K.S."/>
            <person name="Rabeya T."/>
            <person name="Hossain A.S."/>
            <person name="Chowdhury A."/>
            <person name="Snigdha A.R."/>
            <person name="Mortoza M.S."/>
            <person name="Matin S.A."/>
            <person name="Hoque S.M.E."/>
            <person name="Islam M.K."/>
            <person name="Roy D.K."/>
            <person name="Haider R."/>
            <person name="Moosa M.M."/>
            <person name="Elias S.M."/>
            <person name="Hasan A.M."/>
            <person name="Jahan S."/>
            <person name="Shafiuddin M."/>
            <person name="Mahmood N."/>
            <person name="Shommy N.S."/>
        </authorList>
    </citation>
    <scope>NUCLEOTIDE SEQUENCE [LARGE SCALE GENOMIC DNA]</scope>
    <source>
        <strain evidence="2">cv. O-4</strain>
    </source>
</reference>